<keyword evidence="2 6" id="KW-0479">Metal-binding</keyword>
<feature type="binding site" evidence="6">
    <location>
        <position position="546"/>
    </location>
    <ligand>
        <name>Zn(2+)</name>
        <dbReference type="ChEBI" id="CHEBI:29105"/>
        <label>1</label>
    </ligand>
</feature>
<evidence type="ECO:0000256" key="8">
    <source>
        <dbReference type="SAM" id="MobiDB-lite"/>
    </source>
</evidence>
<feature type="binding site" evidence="6">
    <location>
        <position position="649"/>
    </location>
    <ligand>
        <name>Zn(2+)</name>
        <dbReference type="ChEBI" id="CHEBI:29105"/>
        <label>1</label>
    </ligand>
</feature>
<evidence type="ECO:0000256" key="4">
    <source>
        <dbReference type="PIRSR" id="PIRSR623088-1"/>
    </source>
</evidence>
<comment type="similarity">
    <text evidence="7">Belongs to the cyclic nucleotide phosphodiesterase family.</text>
</comment>
<dbReference type="OMA" id="FRASERW"/>
<dbReference type="PANTHER" id="PTHR11347">
    <property type="entry name" value="CYCLIC NUCLEOTIDE PHOSPHODIESTERASE"/>
    <property type="match status" value="1"/>
</dbReference>
<keyword evidence="1" id="KW-0140">cGMP</keyword>
<evidence type="ECO:0000259" key="9">
    <source>
        <dbReference type="PROSITE" id="PS51845"/>
    </source>
</evidence>
<feature type="binding site" evidence="6">
    <location>
        <position position="512"/>
    </location>
    <ligand>
        <name>Zn(2+)</name>
        <dbReference type="ChEBI" id="CHEBI:29105"/>
        <label>1</label>
    </ligand>
</feature>
<feature type="region of interest" description="Disordered" evidence="8">
    <location>
        <begin position="734"/>
        <end position="755"/>
    </location>
</feature>
<dbReference type="InterPro" id="IPR036971">
    <property type="entry name" value="PDEase_catalytic_dom_sf"/>
</dbReference>
<feature type="binding site" evidence="6">
    <location>
        <position position="547"/>
    </location>
    <ligand>
        <name>Zn(2+)</name>
        <dbReference type="ChEBI" id="CHEBI:29105"/>
        <label>2</label>
    </ligand>
</feature>
<dbReference type="PROSITE" id="PS00126">
    <property type="entry name" value="PDEASE_I_1"/>
    <property type="match status" value="1"/>
</dbReference>
<evidence type="ECO:0000256" key="5">
    <source>
        <dbReference type="PIRSR" id="PIRSR623088-2"/>
    </source>
</evidence>
<reference evidence="10" key="1">
    <citation type="submission" date="2025-08" db="UniProtKB">
        <authorList>
            <consortium name="Ensembl"/>
        </authorList>
    </citation>
    <scope>IDENTIFICATION</scope>
</reference>
<dbReference type="InterPro" id="IPR023174">
    <property type="entry name" value="PDEase_CS"/>
</dbReference>
<dbReference type="GeneTree" id="ENSGT00940000156543"/>
<dbReference type="InterPro" id="IPR003018">
    <property type="entry name" value="GAF"/>
</dbReference>
<evidence type="ECO:0000256" key="1">
    <source>
        <dbReference type="ARBA" id="ARBA00022535"/>
    </source>
</evidence>
<dbReference type="Pfam" id="PF01590">
    <property type="entry name" value="GAF"/>
    <property type="match status" value="2"/>
</dbReference>
<protein>
    <recommendedName>
        <fullName evidence="7">Phosphodiesterase</fullName>
        <ecNumber evidence="7">3.1.4.-</ecNumber>
    </recommendedName>
</protein>
<accession>A0A2K5Q3M4</accession>
<dbReference type="GO" id="GO:0007165">
    <property type="term" value="P:signal transduction"/>
    <property type="evidence" value="ECO:0007669"/>
    <property type="project" value="InterPro"/>
</dbReference>
<proteinExistence type="inferred from homology"/>
<dbReference type="Pfam" id="PF00233">
    <property type="entry name" value="PDEase_I"/>
    <property type="match status" value="1"/>
</dbReference>
<sequence length="755" mass="86151">MLPSKTESCLFFQVCCKYQHEIMKAYLSLHPKVLDEFVSERVSAERVEKWLKRKNDKSEDESAPKEVSRYQDTNMQGVRGNRPYKLNSYIKQQLDTEGDNQLLLYELSHIIKIATKADGFALYLLGEGNNRLCILTPPRIKEGKPRLSPAGPVTPGTTISAYVADSRETLLVEDILGDEQFPRGTGLESGTRFQSVLRLPIVTAIGELTGILELHRHWGKGAFCLSHQEVATANLAWASVAIRQVQACRGLAKLTELNDFLLHVSKTYFDNIVAVDSLLERMMIHAKNLVNAGRCGLFQVDHKNKELYSDLFDIGEEKEGKPVLKRTKEIRFLIENGIAGQVARTGEVLNIPDAYAEPRFNREVDLYTGHTTWNTLCMPISQGSVIGVMQMVNKISVSAFSKADENNFKMFAVFCALALQCANMYHRIRHSECIYQVTMEKLSYHSICTAEEWQGLMQFTLPVRLQNMWPGIFVYMVHRSCGTFCFELEKLCHFIMSVKKNYRQAPYHNWKHAVTVAHCMYAMLQNSHTLFTDLERKGLLIAYLCHDLDHSGFTNRYPQKFNRPLAAPYSTSTMEQHCFSQTHNIFSTQSSSEYEQVLEIIRKAIIATDFALFFGNRKQLEEIYQTGSLNLNNQSHRDRVIGLMMTACDLCLTKLWPVIKLMVNDIYGDEMKKLGRQPIPMMDRDKMDEVSQSQLGFYNAVAIPCYTTLTQILPPTEPLLKGCRDNLSQWEKISTPSMSMGTSKNKSKRVLKKYD</sequence>
<evidence type="ECO:0000256" key="6">
    <source>
        <dbReference type="PIRSR" id="PIRSR623088-3"/>
    </source>
</evidence>
<feature type="domain" description="PDEase" evidence="9">
    <location>
        <begin position="431"/>
        <end position="737"/>
    </location>
</feature>
<organism evidence="10 11">
    <name type="scientific">Cebus imitator</name>
    <name type="common">Panamanian white-faced capuchin</name>
    <name type="synonym">Cebus capucinus imitator</name>
    <dbReference type="NCBI Taxonomy" id="2715852"/>
    <lineage>
        <taxon>Eukaryota</taxon>
        <taxon>Metazoa</taxon>
        <taxon>Chordata</taxon>
        <taxon>Craniata</taxon>
        <taxon>Vertebrata</taxon>
        <taxon>Euteleostomi</taxon>
        <taxon>Mammalia</taxon>
        <taxon>Eutheria</taxon>
        <taxon>Euarchontoglires</taxon>
        <taxon>Primates</taxon>
        <taxon>Haplorrhini</taxon>
        <taxon>Platyrrhini</taxon>
        <taxon>Cebidae</taxon>
        <taxon>Cebinae</taxon>
        <taxon>Cebus</taxon>
    </lineage>
</organism>
<dbReference type="Gene3D" id="3.30.450.40">
    <property type="match status" value="2"/>
</dbReference>
<dbReference type="GO" id="GO:0046872">
    <property type="term" value="F:metal ion binding"/>
    <property type="evidence" value="ECO:0007669"/>
    <property type="project" value="UniProtKB-KW"/>
</dbReference>
<dbReference type="InterPro" id="IPR002073">
    <property type="entry name" value="PDEase_catalytic_dom"/>
</dbReference>
<dbReference type="SUPFAM" id="SSF55781">
    <property type="entry name" value="GAF domain-like"/>
    <property type="match status" value="2"/>
</dbReference>
<feature type="binding site" evidence="5">
    <location>
        <position position="547"/>
    </location>
    <ligand>
        <name>AMP</name>
        <dbReference type="ChEBI" id="CHEBI:456215"/>
    </ligand>
</feature>
<dbReference type="Proteomes" id="UP000233040">
    <property type="component" value="Unassembled WGS sequence"/>
</dbReference>
<evidence type="ECO:0000256" key="2">
    <source>
        <dbReference type="ARBA" id="ARBA00022723"/>
    </source>
</evidence>
<dbReference type="GO" id="GO:0004114">
    <property type="term" value="F:3',5'-cyclic-nucleotide phosphodiesterase activity"/>
    <property type="evidence" value="ECO:0007669"/>
    <property type="project" value="InterPro"/>
</dbReference>
<keyword evidence="11" id="KW-1185">Reference proteome</keyword>
<dbReference type="AlphaFoldDB" id="A0A2K5Q3M4"/>
<feature type="compositionally biased region" description="Basic residues" evidence="8">
    <location>
        <begin position="745"/>
        <end position="755"/>
    </location>
</feature>
<feature type="active site" description="Proton donor" evidence="4">
    <location>
        <position position="508"/>
    </location>
</feature>
<evidence type="ECO:0000313" key="11">
    <source>
        <dbReference type="Proteomes" id="UP000233040"/>
    </source>
</evidence>
<evidence type="ECO:0000313" key="10">
    <source>
        <dbReference type="Ensembl" id="ENSCCAP00000010495.1"/>
    </source>
</evidence>
<dbReference type="PROSITE" id="PS51845">
    <property type="entry name" value="PDEASE_I_2"/>
    <property type="match status" value="1"/>
</dbReference>
<feature type="binding site" evidence="6">
    <location>
        <position position="547"/>
    </location>
    <ligand>
        <name>Zn(2+)</name>
        <dbReference type="ChEBI" id="CHEBI:29105"/>
        <label>1</label>
    </ligand>
</feature>
<evidence type="ECO:0000256" key="7">
    <source>
        <dbReference type="RuleBase" id="RU363067"/>
    </source>
</evidence>
<dbReference type="PRINTS" id="PR00387">
    <property type="entry name" value="PDIESTERASE1"/>
</dbReference>
<name>A0A2K5Q3M4_CEBIM</name>
<reference evidence="10" key="2">
    <citation type="submission" date="2025-09" db="UniProtKB">
        <authorList>
            <consortium name="Ensembl"/>
        </authorList>
    </citation>
    <scope>IDENTIFICATION</scope>
</reference>
<dbReference type="Ensembl" id="ENSCCAT00000027890.1">
    <property type="protein sequence ID" value="ENSCCAP00000010495.1"/>
    <property type="gene ID" value="ENSCCAG00000022863.1"/>
</dbReference>
<dbReference type="EC" id="3.1.4.-" evidence="7"/>
<dbReference type="CDD" id="cd00077">
    <property type="entry name" value="HDc"/>
    <property type="match status" value="1"/>
</dbReference>
<dbReference type="InterPro" id="IPR029016">
    <property type="entry name" value="GAF-like_dom_sf"/>
</dbReference>
<dbReference type="InterPro" id="IPR023088">
    <property type="entry name" value="PDEase"/>
</dbReference>
<keyword evidence="3 7" id="KW-0378">Hydrolase</keyword>
<feature type="binding site" evidence="5">
    <location>
        <position position="649"/>
    </location>
    <ligand>
        <name>AMP</name>
        <dbReference type="ChEBI" id="CHEBI:456215"/>
    </ligand>
</feature>
<dbReference type="SMART" id="SM00065">
    <property type="entry name" value="GAF"/>
    <property type="match status" value="2"/>
</dbReference>
<dbReference type="SUPFAM" id="SSF109604">
    <property type="entry name" value="HD-domain/PDEase-like"/>
    <property type="match status" value="1"/>
</dbReference>
<feature type="binding site" evidence="5">
    <location>
        <position position="694"/>
    </location>
    <ligand>
        <name>AMP</name>
        <dbReference type="ChEBI" id="CHEBI:456215"/>
    </ligand>
</feature>
<feature type="compositionally biased region" description="Polar residues" evidence="8">
    <location>
        <begin position="734"/>
        <end position="744"/>
    </location>
</feature>
<comment type="cofactor">
    <cofactor evidence="7">
        <name>a divalent metal cation</name>
        <dbReference type="ChEBI" id="CHEBI:60240"/>
    </cofactor>
    <text evidence="7">Binds 2 divalent metal cations per subunit. Site 1 may preferentially bind zinc ions, while site 2 has a preference for magnesium and/or manganese ions.</text>
</comment>
<feature type="binding site" evidence="5">
    <location>
        <begin position="508"/>
        <end position="512"/>
    </location>
    <ligand>
        <name>AMP</name>
        <dbReference type="ChEBI" id="CHEBI:456215"/>
    </ligand>
</feature>
<dbReference type="FunFam" id="3.30.450.40:FF:000005">
    <property type="entry name" value="Phosphodiesterase"/>
    <property type="match status" value="1"/>
</dbReference>
<dbReference type="STRING" id="9516.ENSCCAP00000010495"/>
<dbReference type="FunFam" id="3.30.450.40:FF:000011">
    <property type="entry name" value="Phosphodiesterase"/>
    <property type="match status" value="1"/>
</dbReference>
<evidence type="ECO:0000256" key="3">
    <source>
        <dbReference type="ARBA" id="ARBA00022801"/>
    </source>
</evidence>
<dbReference type="Gene3D" id="1.10.1300.10">
    <property type="entry name" value="3'5'-cyclic nucleotide phosphodiesterase, catalytic domain"/>
    <property type="match status" value="1"/>
</dbReference>
<dbReference type="InterPro" id="IPR003607">
    <property type="entry name" value="HD/PDEase_dom"/>
</dbReference>